<dbReference type="Pfam" id="PF02880">
    <property type="entry name" value="PGM_PMM_III"/>
    <property type="match status" value="1"/>
</dbReference>
<reference evidence="16 17" key="1">
    <citation type="submission" date="2018-08" db="EMBL/GenBank/DDBJ databases">
        <title>Whole Genome Sequence of the Moderate Halophilic Marine Bacterium Marinobacter litoralis Sw-45.</title>
        <authorList>
            <person name="Musa H."/>
        </authorList>
    </citation>
    <scope>NUCLEOTIDE SEQUENCE [LARGE SCALE GENOMIC DNA]</scope>
    <source>
        <strain evidence="16 17">Sw-45</strain>
    </source>
</reference>
<dbReference type="GO" id="GO:0005975">
    <property type="term" value="P:carbohydrate metabolic process"/>
    <property type="evidence" value="ECO:0007669"/>
    <property type="project" value="InterPro"/>
</dbReference>
<feature type="domain" description="Alpha-D-phosphohexomutase alpha/beta/alpha" evidence="13">
    <location>
        <begin position="426"/>
        <end position="557"/>
    </location>
</feature>
<comment type="pathway">
    <text evidence="3">Nucleotide-sugar biosynthesis; GDP-alpha-D-mannose biosynthesis; alpha-D-mannose 1-phosphate from D-fructose 6-phosphate: step 2/2.</text>
</comment>
<keyword evidence="7" id="KW-0479">Metal-binding</keyword>
<comment type="cofactor">
    <cofactor evidence="2">
        <name>Mg(2+)</name>
        <dbReference type="ChEBI" id="CHEBI:18420"/>
    </cofactor>
</comment>
<dbReference type="SUPFAM" id="SSF53738">
    <property type="entry name" value="Phosphoglucomutase, first 3 domains"/>
    <property type="match status" value="3"/>
</dbReference>
<dbReference type="Pfam" id="PF00408">
    <property type="entry name" value="PGM_PMM_IV"/>
    <property type="match status" value="1"/>
</dbReference>
<dbReference type="GO" id="GO:0046872">
    <property type="term" value="F:metal ion binding"/>
    <property type="evidence" value="ECO:0007669"/>
    <property type="project" value="UniProtKB-KW"/>
</dbReference>
<dbReference type="OrthoDB" id="9803322at2"/>
<evidence type="ECO:0000256" key="2">
    <source>
        <dbReference type="ARBA" id="ARBA00001946"/>
    </source>
</evidence>
<feature type="domain" description="Alpha-D-phosphohexomutase alpha/beta/alpha" evidence="14">
    <location>
        <begin position="572"/>
        <end position="669"/>
    </location>
</feature>
<dbReference type="EC" id="5.4.2.8" evidence="5"/>
<proteinExistence type="inferred from homology"/>
<evidence type="ECO:0000256" key="1">
    <source>
        <dbReference type="ARBA" id="ARBA00000586"/>
    </source>
</evidence>
<dbReference type="Proteomes" id="UP000265903">
    <property type="component" value="Unassembled WGS sequence"/>
</dbReference>
<evidence type="ECO:0000259" key="14">
    <source>
        <dbReference type="Pfam" id="PF02879"/>
    </source>
</evidence>
<dbReference type="InterPro" id="IPR036900">
    <property type="entry name" value="A-D-PHexomutase_C_sf"/>
</dbReference>
<dbReference type="PANTHER" id="PTHR43771:SF2">
    <property type="entry name" value="PHOSPHOMANNOMUTASE_PHOSPHOGLUCOMUTASE"/>
    <property type="match status" value="1"/>
</dbReference>
<gene>
    <name evidence="16" type="primary">algC_2</name>
    <name evidence="16" type="ORF">DOQ08_02670</name>
</gene>
<dbReference type="Pfam" id="PF02879">
    <property type="entry name" value="PGM_PMM_II"/>
    <property type="match status" value="1"/>
</dbReference>
<dbReference type="EMBL" id="QMDL01000003">
    <property type="protein sequence ID" value="RMJ03205.1"/>
    <property type="molecule type" value="Genomic_DNA"/>
</dbReference>
<feature type="transmembrane region" description="Helical" evidence="11">
    <location>
        <begin position="46"/>
        <end position="64"/>
    </location>
</feature>
<dbReference type="InterPro" id="IPR005844">
    <property type="entry name" value="A-D-PHexomutase_a/b/a-I"/>
</dbReference>
<feature type="domain" description="Alpha-D-phosphohexomutase C-terminal" evidence="12">
    <location>
        <begin position="789"/>
        <end position="864"/>
    </location>
</feature>
<dbReference type="Gene3D" id="3.40.120.10">
    <property type="entry name" value="Alpha-D-Glucose-1,6-Bisphosphate, subunit A, domain 3"/>
    <property type="match status" value="3"/>
</dbReference>
<feature type="region of interest" description="Disordered" evidence="10">
    <location>
        <begin position="1"/>
        <end position="35"/>
    </location>
</feature>
<dbReference type="PRINTS" id="PR00509">
    <property type="entry name" value="PGMPMM"/>
</dbReference>
<evidence type="ECO:0000256" key="4">
    <source>
        <dbReference type="ARBA" id="ARBA00010231"/>
    </source>
</evidence>
<comment type="caution">
    <text evidence="16">The sequence shown here is derived from an EMBL/GenBank/DDBJ whole genome shotgun (WGS) entry which is preliminary data.</text>
</comment>
<evidence type="ECO:0000256" key="8">
    <source>
        <dbReference type="ARBA" id="ARBA00022842"/>
    </source>
</evidence>
<keyword evidence="11" id="KW-0812">Transmembrane</keyword>
<dbReference type="InterPro" id="IPR005845">
    <property type="entry name" value="A-D-PHexomutase_a/b/a-II"/>
</dbReference>
<comment type="similarity">
    <text evidence="4">Belongs to the phosphohexose mutase family.</text>
</comment>
<name>A0A3M2RE37_9GAMM</name>
<feature type="domain" description="Alpha-D-phosphohexomutase alpha/beta/alpha" evidence="15">
    <location>
        <begin position="674"/>
        <end position="782"/>
    </location>
</feature>
<dbReference type="Gene3D" id="3.30.310.50">
    <property type="entry name" value="Alpha-D-phosphohexomutase, C-terminal domain"/>
    <property type="match status" value="1"/>
</dbReference>
<dbReference type="InterPro" id="IPR005843">
    <property type="entry name" value="A-D-PHexomutase_C"/>
</dbReference>
<evidence type="ECO:0000256" key="9">
    <source>
        <dbReference type="ARBA" id="ARBA00023235"/>
    </source>
</evidence>
<dbReference type="CDD" id="cd03089">
    <property type="entry name" value="PMM_PGM"/>
    <property type="match status" value="1"/>
</dbReference>
<keyword evidence="6" id="KW-0597">Phosphoprotein</keyword>
<comment type="catalytic activity">
    <reaction evidence="1">
        <text>alpha-D-mannose 1-phosphate = D-mannose 6-phosphate</text>
        <dbReference type="Rhea" id="RHEA:11140"/>
        <dbReference type="ChEBI" id="CHEBI:58409"/>
        <dbReference type="ChEBI" id="CHEBI:58735"/>
        <dbReference type="EC" id="5.4.2.8"/>
    </reaction>
</comment>
<evidence type="ECO:0000313" key="17">
    <source>
        <dbReference type="Proteomes" id="UP000265903"/>
    </source>
</evidence>
<dbReference type="SUPFAM" id="SSF55957">
    <property type="entry name" value="Phosphoglucomutase, C-terminal domain"/>
    <property type="match status" value="1"/>
</dbReference>
<evidence type="ECO:0000256" key="6">
    <source>
        <dbReference type="ARBA" id="ARBA00022553"/>
    </source>
</evidence>
<evidence type="ECO:0000259" key="15">
    <source>
        <dbReference type="Pfam" id="PF02880"/>
    </source>
</evidence>
<evidence type="ECO:0000256" key="10">
    <source>
        <dbReference type="SAM" id="MobiDB-lite"/>
    </source>
</evidence>
<dbReference type="InterPro" id="IPR005841">
    <property type="entry name" value="Alpha-D-phosphohexomutase_SF"/>
</dbReference>
<dbReference type="GO" id="GO:0004615">
    <property type="term" value="F:phosphomannomutase activity"/>
    <property type="evidence" value="ECO:0007669"/>
    <property type="project" value="UniProtKB-EC"/>
</dbReference>
<feature type="transmembrane region" description="Helical" evidence="11">
    <location>
        <begin position="275"/>
        <end position="296"/>
    </location>
</feature>
<keyword evidence="17" id="KW-1185">Reference proteome</keyword>
<evidence type="ECO:0000256" key="7">
    <source>
        <dbReference type="ARBA" id="ARBA00022723"/>
    </source>
</evidence>
<dbReference type="InterPro" id="IPR016055">
    <property type="entry name" value="A-D-PHexomutase_a/b/a-I/II/III"/>
</dbReference>
<feature type="region of interest" description="Disordered" evidence="10">
    <location>
        <begin position="354"/>
        <end position="377"/>
    </location>
</feature>
<organism evidence="16 17">
    <name type="scientific">Marinobacter litoralis</name>
    <dbReference type="NCBI Taxonomy" id="187981"/>
    <lineage>
        <taxon>Bacteria</taxon>
        <taxon>Pseudomonadati</taxon>
        <taxon>Pseudomonadota</taxon>
        <taxon>Gammaproteobacteria</taxon>
        <taxon>Pseudomonadales</taxon>
        <taxon>Marinobacteraceae</taxon>
        <taxon>Marinobacter</taxon>
    </lineage>
</organism>
<evidence type="ECO:0000256" key="3">
    <source>
        <dbReference type="ARBA" id="ARBA00004699"/>
    </source>
</evidence>
<keyword evidence="11" id="KW-1133">Transmembrane helix</keyword>
<protein>
    <recommendedName>
        <fullName evidence="5">phosphomannomutase</fullName>
        <ecNumber evidence="5">5.4.2.8</ecNumber>
    </recommendedName>
</protein>
<dbReference type="InterPro" id="IPR005846">
    <property type="entry name" value="A-D-PHexomutase_a/b/a-III"/>
</dbReference>
<evidence type="ECO:0000259" key="12">
    <source>
        <dbReference type="Pfam" id="PF00408"/>
    </source>
</evidence>
<keyword evidence="11" id="KW-0472">Membrane</keyword>
<evidence type="ECO:0000313" key="16">
    <source>
        <dbReference type="EMBL" id="RMJ03205.1"/>
    </source>
</evidence>
<evidence type="ECO:0000256" key="11">
    <source>
        <dbReference type="SAM" id="Phobius"/>
    </source>
</evidence>
<evidence type="ECO:0000259" key="13">
    <source>
        <dbReference type="Pfam" id="PF02878"/>
    </source>
</evidence>
<dbReference type="AlphaFoldDB" id="A0A3M2RE37"/>
<evidence type="ECO:0000256" key="5">
    <source>
        <dbReference type="ARBA" id="ARBA00012730"/>
    </source>
</evidence>
<dbReference type="PANTHER" id="PTHR43771">
    <property type="entry name" value="PHOSPHOMANNOMUTASE"/>
    <property type="match status" value="1"/>
</dbReference>
<keyword evidence="8" id="KW-0460">Magnesium</keyword>
<accession>A0A3M2RE37</accession>
<sequence>MKFGKKKINNDTAEEQPVTDAPKAKVKGSRGGSGLRKLSSVAVSQALVVVLAGVISAALLHFLVSIPVATKDFERAVNVEADSAQQRLNHYLKALQGQVQAVANQQFVIDSVARESDLRPLSSQLVSAVNGAAAVFVFPRRGIPRTGDSENLLGFAGLELAQRAENGQPMLPDAFPRDNQWYLQFAAPVRSSVSKAVIGTVLVVFKADHLAPLLQVSNETIGGRLALVQTAAGSKRPVISIGSGSGTEISRSLMNPDWDLVYQPGKPPAPPVSTVLLALLVLVPVLVAAAVVWLLLGKAQRSVREEVSAMTQWAYKVFSGERHKLPSTQWDMVASTGEVLLRVSQVVEKRVSQAKGTAAPKTASAPAPKPSEKEEALFDSDSSLGMDMLDGDDDVLGLGTSDAPLFDEDIPDVLENTVPDIQVEAEIFRAYDIRGIVGENLSAGVVEIIGQAIGSEATERGIVSLCIGYDGRHSSPELADALAKGVMAAGCNVIRVGAVPTPVLYFATHHLNTGSGAMVTGSHNPANYNGLKIMLGGETLSGDAIQKLYQRIQTGDFTSGQGEQTGDDVRRAYLDRIVGDIAVAAPLKVVVDAGNGIAGELAPILVEELGCEVVPLFCDVDGDFPNHHPDPGKPDNLQHLIAKVQEVGADIGIAFDGDGDRLGVVTNKGKIIWPDRLMMLFARDVVSRNPGADVLYDVKCSRRLAGVISEAGGRPVMWKSGHSLMKAKMKETGALLAGELSGHVFFGERWYGFDDGLYSAARLLEILGIEDRHSDEVFEDFPEDISTPELNVEVTESDKFAIIERFGELGDFGDGNVSNIDGIRVDYPDGWGLCRASNTTPVLVLRFEAETDEALERIKTVFREQLQKAAPDLVANF</sequence>
<dbReference type="Pfam" id="PF02878">
    <property type="entry name" value="PGM_PMM_I"/>
    <property type="match status" value="1"/>
</dbReference>
<dbReference type="RefSeq" id="WP_114335429.1">
    <property type="nucleotide sequence ID" value="NZ_QMDL01000003.1"/>
</dbReference>
<keyword evidence="9 16" id="KW-0413">Isomerase</keyword>
<feature type="compositionally biased region" description="Low complexity" evidence="10">
    <location>
        <begin position="354"/>
        <end position="366"/>
    </location>
</feature>